<dbReference type="Pfam" id="PF16186">
    <property type="entry name" value="Arm_3"/>
    <property type="match status" value="1"/>
</dbReference>
<dbReference type="PROSITE" id="PS50176">
    <property type="entry name" value="ARM_REPEAT"/>
    <property type="match status" value="3"/>
</dbReference>
<accession>A0A814ULU5</accession>
<dbReference type="EMBL" id="CAJNOJ010000133">
    <property type="protein sequence ID" value="CAF1175789.1"/>
    <property type="molecule type" value="Genomic_DNA"/>
</dbReference>
<evidence type="ECO:0000256" key="5">
    <source>
        <dbReference type="PIRNR" id="PIRNR005673"/>
    </source>
</evidence>
<dbReference type="PIRSF" id="PIRSF005673">
    <property type="entry name" value="Importin_alpha"/>
    <property type="match status" value="1"/>
</dbReference>
<organism evidence="8 9">
    <name type="scientific">Adineta ricciae</name>
    <name type="common">Rotifer</name>
    <dbReference type="NCBI Taxonomy" id="249248"/>
    <lineage>
        <taxon>Eukaryota</taxon>
        <taxon>Metazoa</taxon>
        <taxon>Spiralia</taxon>
        <taxon>Gnathifera</taxon>
        <taxon>Rotifera</taxon>
        <taxon>Eurotatoria</taxon>
        <taxon>Bdelloidea</taxon>
        <taxon>Adinetida</taxon>
        <taxon>Adinetidae</taxon>
        <taxon>Adineta</taxon>
    </lineage>
</organism>
<dbReference type="OrthoDB" id="29145at2759"/>
<dbReference type="InterPro" id="IPR016024">
    <property type="entry name" value="ARM-type_fold"/>
</dbReference>
<dbReference type="GO" id="GO:0005737">
    <property type="term" value="C:cytoplasm"/>
    <property type="evidence" value="ECO:0007669"/>
    <property type="project" value="InterPro"/>
</dbReference>
<comment type="caution">
    <text evidence="8">The sequence shown here is derived from an EMBL/GenBank/DDBJ whole genome shotgun (WGS) entry which is preliminary data.</text>
</comment>
<dbReference type="PANTHER" id="PTHR23316">
    <property type="entry name" value="IMPORTIN ALPHA"/>
    <property type="match status" value="1"/>
</dbReference>
<dbReference type="PROSITE" id="PS51214">
    <property type="entry name" value="IBB"/>
    <property type="match status" value="1"/>
</dbReference>
<evidence type="ECO:0000256" key="1">
    <source>
        <dbReference type="ARBA" id="ARBA00010394"/>
    </source>
</evidence>
<feature type="repeat" description="ARM" evidence="6">
    <location>
        <begin position="207"/>
        <end position="234"/>
    </location>
</feature>
<dbReference type="Gene3D" id="1.25.10.10">
    <property type="entry name" value="Leucine-rich Repeat Variant"/>
    <property type="match status" value="1"/>
</dbReference>
<dbReference type="GO" id="GO:0005634">
    <property type="term" value="C:nucleus"/>
    <property type="evidence" value="ECO:0007669"/>
    <property type="project" value="UniProtKB-ARBA"/>
</dbReference>
<keyword evidence="3" id="KW-0677">Repeat</keyword>
<evidence type="ECO:0000256" key="4">
    <source>
        <dbReference type="ARBA" id="ARBA00022927"/>
    </source>
</evidence>
<proteinExistence type="inferred from homology"/>
<evidence type="ECO:0000313" key="9">
    <source>
        <dbReference type="Proteomes" id="UP000663852"/>
    </source>
</evidence>
<dbReference type="InterPro" id="IPR000225">
    <property type="entry name" value="Armadillo"/>
</dbReference>
<evidence type="ECO:0000256" key="2">
    <source>
        <dbReference type="ARBA" id="ARBA00022448"/>
    </source>
</evidence>
<feature type="repeat" description="ARM" evidence="6">
    <location>
        <begin position="164"/>
        <end position="207"/>
    </location>
</feature>
<dbReference type="AlphaFoldDB" id="A0A814ULU5"/>
<dbReference type="InterPro" id="IPR036975">
    <property type="entry name" value="Importin-a_IBB_sf"/>
</dbReference>
<dbReference type="InterPro" id="IPR011989">
    <property type="entry name" value="ARM-like"/>
</dbReference>
<feature type="domain" description="IBB" evidence="7">
    <location>
        <begin position="43"/>
        <end position="106"/>
    </location>
</feature>
<dbReference type="InterPro" id="IPR032413">
    <property type="entry name" value="Arm_3"/>
</dbReference>
<evidence type="ECO:0000256" key="3">
    <source>
        <dbReference type="ARBA" id="ARBA00022737"/>
    </source>
</evidence>
<evidence type="ECO:0000259" key="7">
    <source>
        <dbReference type="PROSITE" id="PS51214"/>
    </source>
</evidence>
<keyword evidence="4 5" id="KW-0653">Protein transport</keyword>
<feature type="repeat" description="ARM" evidence="6">
    <location>
        <begin position="334"/>
        <end position="376"/>
    </location>
</feature>
<sequence>MSTGISFLLAGNSNLTAEKQFIRFFLFVHLDYFGNKGQTSGAYPNAQMNPSIPKNANSRIQSYKHHGKDTDELRRRRNQYNVSLRKNKRDEQIQFKRNLIVEDSLSDNDDIDDDCEQRRQLNLNEIIVKSQHTDLTICFEGVRAARKLLSIDRNPPIDDLIRLNFLPILVRCLTYDQYPELQFEAAWALTNIASGNSQQTQAVADANALPYLLRLLHSPQSNVCEQAVWALGNLIGDGPRLRDYAIELGVIPPLIEFIQKDIPVTFLRNVTWVIVNLCRHKEPPLPINSVQDILPALKYLLSFVDVTILVDCTWALAYLLDSGNNIIQLVVETSLIPQIVKLLNHSEIKIVTAALRAVGNIVTGTDEQTQLVINQGALNYFPKLLKHQKDKLNKEAVWFLSNITAGNQQQVQAVIDAQLIPDVIHHLQHSEIQTQKEAAWCISNLTMSGSTQQIQYVVQQHVVPPLCNLLQQHDAQILQVCLDAIHNILKQTSAENLEAVVTEIEECGGLDKIENLQTHANREIYQQSYDIIEKYFSADNDDDICSMSQVPGIEEFPFGNNSTNQTVPETNLQFQF</sequence>
<comment type="similarity">
    <text evidence="1 5">Belongs to the importin alpha family.</text>
</comment>
<gene>
    <name evidence="8" type="ORF">EDS130_LOCUS23956</name>
</gene>
<dbReference type="InterPro" id="IPR002652">
    <property type="entry name" value="Importin-a_IBB"/>
</dbReference>
<dbReference type="Pfam" id="PF00514">
    <property type="entry name" value="Arm"/>
    <property type="match status" value="7"/>
</dbReference>
<evidence type="ECO:0000256" key="6">
    <source>
        <dbReference type="PROSITE-ProRule" id="PRU00259"/>
    </source>
</evidence>
<dbReference type="Gene3D" id="1.20.5.690">
    <property type="entry name" value="Importin-alpha, importin-beta-binding domain"/>
    <property type="match status" value="1"/>
</dbReference>
<name>A0A814ULU5_ADIRI</name>
<dbReference type="GO" id="GO:0061608">
    <property type="term" value="F:nuclear import signal receptor activity"/>
    <property type="evidence" value="ECO:0007669"/>
    <property type="project" value="InterPro"/>
</dbReference>
<dbReference type="SMART" id="SM00185">
    <property type="entry name" value="ARM"/>
    <property type="match status" value="8"/>
</dbReference>
<dbReference type="Proteomes" id="UP000663852">
    <property type="component" value="Unassembled WGS sequence"/>
</dbReference>
<dbReference type="InterPro" id="IPR024931">
    <property type="entry name" value="Importin_alpha"/>
</dbReference>
<dbReference type="Pfam" id="PF01749">
    <property type="entry name" value="IBB"/>
    <property type="match status" value="1"/>
</dbReference>
<protein>
    <recommendedName>
        <fullName evidence="5">Importin subunit alpha</fullName>
    </recommendedName>
</protein>
<keyword evidence="2 5" id="KW-0813">Transport</keyword>
<dbReference type="SUPFAM" id="SSF48371">
    <property type="entry name" value="ARM repeat"/>
    <property type="match status" value="1"/>
</dbReference>
<reference evidence="8" key="1">
    <citation type="submission" date="2021-02" db="EMBL/GenBank/DDBJ databases">
        <authorList>
            <person name="Nowell W R."/>
        </authorList>
    </citation>
    <scope>NUCLEOTIDE SEQUENCE</scope>
</reference>
<evidence type="ECO:0000313" key="8">
    <source>
        <dbReference type="EMBL" id="CAF1175789.1"/>
    </source>
</evidence>
<dbReference type="GO" id="GO:0006606">
    <property type="term" value="P:protein import into nucleus"/>
    <property type="evidence" value="ECO:0007669"/>
    <property type="project" value="InterPro"/>
</dbReference>
<dbReference type="FunFam" id="1.25.10.10:FF:000009">
    <property type="entry name" value="Importin subunit alpha"/>
    <property type="match status" value="1"/>
</dbReference>